<dbReference type="GO" id="GO:0008830">
    <property type="term" value="F:dTDP-4-dehydrorhamnose 3,5-epimerase activity"/>
    <property type="evidence" value="ECO:0007669"/>
    <property type="project" value="UniProtKB-UniRule"/>
</dbReference>
<name>A0AAN4EWT8_CITFR</name>
<dbReference type="GO" id="GO:0005829">
    <property type="term" value="C:cytosol"/>
    <property type="evidence" value="ECO:0007669"/>
    <property type="project" value="TreeGrafter"/>
</dbReference>
<comment type="caution">
    <text evidence="8">The sequence shown here is derived from an EMBL/GenBank/DDBJ whole genome shotgun (WGS) entry which is preliminary data.</text>
</comment>
<accession>A0AAN4EWT8</accession>
<evidence type="ECO:0000313" key="9">
    <source>
        <dbReference type="Proteomes" id="UP001169574"/>
    </source>
</evidence>
<evidence type="ECO:0000256" key="5">
    <source>
        <dbReference type="PIRSR" id="PIRSR600888-1"/>
    </source>
</evidence>
<dbReference type="InterPro" id="IPR014710">
    <property type="entry name" value="RmlC-like_jellyroll"/>
</dbReference>
<evidence type="ECO:0000256" key="1">
    <source>
        <dbReference type="ARBA" id="ARBA00001298"/>
    </source>
</evidence>
<evidence type="ECO:0000256" key="2">
    <source>
        <dbReference type="ARBA" id="ARBA00001997"/>
    </source>
</evidence>
<sequence>MNIINTPLSGVMVIEPRVFHDERGYFFESYNDKEFKKYISSDVSFKQDNQSKSSKGVLRGLHYQEAPFEQGKLVRCVSGEVFDVAVDIRTESPTYGEWFGVVLSGENNKQLWIPPGFAHGFLTLSEHAEFLYKTTEYYSPDHERCIKWDDVDLKIEWPSMDYIISEKDQRGSTFSSLNTKEGV</sequence>
<evidence type="ECO:0000313" key="8">
    <source>
        <dbReference type="EMBL" id="EMM7457219.1"/>
    </source>
</evidence>
<dbReference type="NCBIfam" id="TIGR01221">
    <property type="entry name" value="rmlC"/>
    <property type="match status" value="1"/>
</dbReference>
<dbReference type="SUPFAM" id="SSF51182">
    <property type="entry name" value="RmlC-like cupins"/>
    <property type="match status" value="1"/>
</dbReference>
<dbReference type="CDD" id="cd00438">
    <property type="entry name" value="cupin_RmlC"/>
    <property type="match status" value="1"/>
</dbReference>
<protein>
    <recommendedName>
        <fullName evidence="4 7">dTDP-4-dehydrorhamnose 3,5-epimerase</fullName>
        <ecNumber evidence="3 7">5.1.3.13</ecNumber>
    </recommendedName>
    <alternativeName>
        <fullName evidence="7">Thymidine diphospho-4-keto-rhamnose 3,5-epimerase</fullName>
    </alternativeName>
</protein>
<dbReference type="RefSeq" id="WP_032941356.1">
    <property type="nucleotide sequence ID" value="NZ_CP040698.1"/>
</dbReference>
<dbReference type="InterPro" id="IPR000888">
    <property type="entry name" value="RmlC-like"/>
</dbReference>
<dbReference type="Proteomes" id="UP001169574">
    <property type="component" value="Unassembled WGS sequence"/>
</dbReference>
<feature type="active site" description="Proton acceptor" evidence="5">
    <location>
        <position position="62"/>
    </location>
</feature>
<dbReference type="AlphaFoldDB" id="A0AAN4EWT8"/>
<comment type="pathway">
    <text evidence="7">Carbohydrate biosynthesis; dTDP-L-rhamnose biosynthesis.</text>
</comment>
<dbReference type="GO" id="GO:0019305">
    <property type="term" value="P:dTDP-rhamnose biosynthetic process"/>
    <property type="evidence" value="ECO:0007669"/>
    <property type="project" value="UniProtKB-UniRule"/>
</dbReference>
<dbReference type="PANTHER" id="PTHR21047:SF2">
    <property type="entry name" value="THYMIDINE DIPHOSPHO-4-KETO-RHAMNOSE 3,5-EPIMERASE"/>
    <property type="match status" value="1"/>
</dbReference>
<comment type="similarity">
    <text evidence="7">Belongs to the dTDP-4-dehydrorhamnose 3,5-epimerase family.</text>
</comment>
<feature type="active site" description="Proton donor" evidence="5">
    <location>
        <position position="132"/>
    </location>
</feature>
<reference evidence="8" key="1">
    <citation type="submission" date="2024-02" db="EMBL/GenBank/DDBJ databases">
        <authorList>
            <consortium name="Clinical and Environmental Microbiology Branch: Whole genome sequencing antimicrobial resistance pathogens in the healthcare setting"/>
        </authorList>
    </citation>
    <scope>NUCLEOTIDE SEQUENCE</scope>
    <source>
        <strain evidence="8">Whole organism</strain>
    </source>
</reference>
<dbReference type="InterPro" id="IPR011051">
    <property type="entry name" value="RmlC_Cupin_sf"/>
</dbReference>
<dbReference type="EMBL" id="ABLGCN030000003">
    <property type="protein sequence ID" value="EMM7457219.1"/>
    <property type="molecule type" value="Genomic_DNA"/>
</dbReference>
<dbReference type="PANTHER" id="PTHR21047">
    <property type="entry name" value="DTDP-6-DEOXY-D-GLUCOSE-3,5 EPIMERASE"/>
    <property type="match status" value="1"/>
</dbReference>
<feature type="site" description="Participates in a stacking interaction with the thymidine ring of dTDP-4-oxo-6-deoxyglucose" evidence="6">
    <location>
        <position position="138"/>
    </location>
</feature>
<dbReference type="EC" id="5.1.3.13" evidence="3 7"/>
<evidence type="ECO:0000256" key="4">
    <source>
        <dbReference type="ARBA" id="ARBA00019595"/>
    </source>
</evidence>
<dbReference type="GO" id="GO:0000271">
    <property type="term" value="P:polysaccharide biosynthetic process"/>
    <property type="evidence" value="ECO:0007669"/>
    <property type="project" value="TreeGrafter"/>
</dbReference>
<organism evidence="8 9">
    <name type="scientific">Citrobacter freundii</name>
    <dbReference type="NCBI Taxonomy" id="546"/>
    <lineage>
        <taxon>Bacteria</taxon>
        <taxon>Pseudomonadati</taxon>
        <taxon>Pseudomonadota</taxon>
        <taxon>Gammaproteobacteria</taxon>
        <taxon>Enterobacterales</taxon>
        <taxon>Enterobacteriaceae</taxon>
        <taxon>Citrobacter</taxon>
        <taxon>Citrobacter freundii complex</taxon>
    </lineage>
</organism>
<comment type="function">
    <text evidence="2 7">Catalyzes the epimerization of the C3' and C5'positions of dTDP-6-deoxy-D-xylo-4-hexulose, forming dTDP-6-deoxy-L-lyxo-4-hexulose.</text>
</comment>
<proteinExistence type="inferred from homology"/>
<evidence type="ECO:0000256" key="3">
    <source>
        <dbReference type="ARBA" id="ARBA00012098"/>
    </source>
</evidence>
<comment type="subunit">
    <text evidence="7">Homodimer.</text>
</comment>
<gene>
    <name evidence="8" type="primary">rfbC</name>
    <name evidence="8" type="ORF">P7U51_001704</name>
</gene>
<comment type="catalytic activity">
    <reaction evidence="1 7">
        <text>dTDP-4-dehydro-6-deoxy-alpha-D-glucose = dTDP-4-dehydro-beta-L-rhamnose</text>
        <dbReference type="Rhea" id="RHEA:16969"/>
        <dbReference type="ChEBI" id="CHEBI:57649"/>
        <dbReference type="ChEBI" id="CHEBI:62830"/>
        <dbReference type="EC" id="5.1.3.13"/>
    </reaction>
</comment>
<evidence type="ECO:0000256" key="7">
    <source>
        <dbReference type="RuleBase" id="RU364069"/>
    </source>
</evidence>
<dbReference type="Pfam" id="PF00908">
    <property type="entry name" value="dTDP_sugar_isom"/>
    <property type="match status" value="1"/>
</dbReference>
<keyword evidence="7 8" id="KW-0413">Isomerase</keyword>
<dbReference type="Gene3D" id="2.60.120.10">
    <property type="entry name" value="Jelly Rolls"/>
    <property type="match status" value="1"/>
</dbReference>
<evidence type="ECO:0000256" key="6">
    <source>
        <dbReference type="PIRSR" id="PIRSR600888-3"/>
    </source>
</evidence>